<keyword evidence="17" id="KW-1185">Reference proteome</keyword>
<dbReference type="GO" id="GO:0003682">
    <property type="term" value="F:chromatin binding"/>
    <property type="evidence" value="ECO:0007669"/>
    <property type="project" value="TreeGrafter"/>
</dbReference>
<dbReference type="AlphaFoldDB" id="A0A0R3X727"/>
<evidence type="ECO:0000256" key="10">
    <source>
        <dbReference type="ARBA" id="ARBA00023015"/>
    </source>
</evidence>
<dbReference type="InterPro" id="IPR001841">
    <property type="entry name" value="Znf_RING"/>
</dbReference>
<evidence type="ECO:0000259" key="15">
    <source>
        <dbReference type="PROSITE" id="PS50089"/>
    </source>
</evidence>
<dbReference type="GO" id="GO:0061630">
    <property type="term" value="F:ubiquitin protein ligase activity"/>
    <property type="evidence" value="ECO:0007669"/>
    <property type="project" value="UniProtKB-EC"/>
</dbReference>
<dbReference type="InterPro" id="IPR017907">
    <property type="entry name" value="Znf_RING_CS"/>
</dbReference>
<evidence type="ECO:0000256" key="14">
    <source>
        <dbReference type="SAM" id="MobiDB-lite"/>
    </source>
</evidence>
<gene>
    <name evidence="16" type="ORF">TTAC_LOCUS9324</name>
</gene>
<dbReference type="PROSITE" id="PS50089">
    <property type="entry name" value="ZF_RING_2"/>
    <property type="match status" value="1"/>
</dbReference>
<reference evidence="16 17" key="2">
    <citation type="submission" date="2018-11" db="EMBL/GenBank/DDBJ databases">
        <authorList>
            <consortium name="Pathogen Informatics"/>
        </authorList>
    </citation>
    <scope>NUCLEOTIDE SEQUENCE [LARGE SCALE GENOMIC DNA]</scope>
</reference>
<dbReference type="Gene3D" id="3.10.20.90">
    <property type="entry name" value="Phosphatidylinositol 3-kinase Catalytic Subunit, Chain A, domain 1"/>
    <property type="match status" value="1"/>
</dbReference>
<comment type="pathway">
    <text evidence="3">Protein modification; protein ubiquitination.</text>
</comment>
<dbReference type="PROSITE" id="PS00518">
    <property type="entry name" value="ZF_RING_1"/>
    <property type="match status" value="1"/>
</dbReference>
<dbReference type="Pfam" id="PF13923">
    <property type="entry name" value="zf-C3HC4_2"/>
    <property type="match status" value="1"/>
</dbReference>
<evidence type="ECO:0000313" key="17">
    <source>
        <dbReference type="Proteomes" id="UP000274429"/>
    </source>
</evidence>
<evidence type="ECO:0000256" key="2">
    <source>
        <dbReference type="ARBA" id="ARBA00004123"/>
    </source>
</evidence>
<organism evidence="18">
    <name type="scientific">Hydatigena taeniaeformis</name>
    <name type="common">Feline tapeworm</name>
    <name type="synonym">Taenia taeniaeformis</name>
    <dbReference type="NCBI Taxonomy" id="6205"/>
    <lineage>
        <taxon>Eukaryota</taxon>
        <taxon>Metazoa</taxon>
        <taxon>Spiralia</taxon>
        <taxon>Lophotrochozoa</taxon>
        <taxon>Platyhelminthes</taxon>
        <taxon>Cestoda</taxon>
        <taxon>Eucestoda</taxon>
        <taxon>Cyclophyllidea</taxon>
        <taxon>Taeniidae</taxon>
        <taxon>Hydatigera</taxon>
    </lineage>
</organism>
<dbReference type="GO" id="GO:0008270">
    <property type="term" value="F:zinc ion binding"/>
    <property type="evidence" value="ECO:0007669"/>
    <property type="project" value="UniProtKB-KW"/>
</dbReference>
<evidence type="ECO:0000256" key="7">
    <source>
        <dbReference type="ARBA" id="ARBA00022771"/>
    </source>
</evidence>
<dbReference type="InterPro" id="IPR042741">
    <property type="entry name" value="RING1_RING-HC"/>
</dbReference>
<dbReference type="UniPathway" id="UPA00143"/>
<dbReference type="PANTHER" id="PTHR46076:SF3">
    <property type="entry name" value="E3 UBIQUITIN-PROTEIN LIGASE RING1"/>
    <property type="match status" value="1"/>
</dbReference>
<comment type="catalytic activity">
    <reaction evidence="1">
        <text>S-ubiquitinyl-[E2 ubiquitin-conjugating enzyme]-L-cysteine + [acceptor protein]-L-lysine = [E2 ubiquitin-conjugating enzyme]-L-cysteine + N(6)-ubiquitinyl-[acceptor protein]-L-lysine.</text>
        <dbReference type="EC" id="2.3.2.27"/>
    </reaction>
</comment>
<evidence type="ECO:0000256" key="5">
    <source>
        <dbReference type="ARBA" id="ARBA00022679"/>
    </source>
</evidence>
<keyword evidence="11" id="KW-0804">Transcription</keyword>
<accession>A0A0R3X727</accession>
<feature type="compositionally biased region" description="Polar residues" evidence="14">
    <location>
        <begin position="184"/>
        <end position="208"/>
    </location>
</feature>
<sequence length="399" mass="44564">MAMENAPMKNWELTLYELQRKPQEPITDGTKIAVSPRSLQSELMCPICLDILKVTMTTKECLHRFCSDCIVTALRNGNKECPTCRKKLVSKRSLRRDPNFDALIAKIYPDREEYEAHQNRVLAKLNKQQFNNRASLQESGQSLIHGSNDIDSARYRNRRSAGNNGFATTDSVISEDDAASITGSLNQRASRVNSDAESGTMETTSVGGASSVDFGHPHQQLHNQRVRTFSNNATPASTTTVIPEVELMLRPLPPEHRRGMTLTSSAVSLDSTVVECHGSQVKSEDGGHRATASSPHGTNSELVSEESLLAPAVKYIKVPSNATVDHLGRFLSIRFNLQRVHKDVMENDPYFSLFYYNEASSEYVPLQPSMTIDEISRNYWSGLNSLSLYYLREQSHHPS</sequence>
<evidence type="ECO:0000256" key="12">
    <source>
        <dbReference type="ARBA" id="ARBA00023242"/>
    </source>
</evidence>
<dbReference type="Gene3D" id="3.30.40.10">
    <property type="entry name" value="Zinc/RING finger domain, C3HC4 (zinc finger)"/>
    <property type="match status" value="1"/>
</dbReference>
<evidence type="ECO:0000256" key="3">
    <source>
        <dbReference type="ARBA" id="ARBA00004906"/>
    </source>
</evidence>
<dbReference type="EMBL" id="UYWX01020762">
    <property type="protein sequence ID" value="VDM34094.1"/>
    <property type="molecule type" value="Genomic_DNA"/>
</dbReference>
<dbReference type="InterPro" id="IPR013083">
    <property type="entry name" value="Znf_RING/FYVE/PHD"/>
</dbReference>
<dbReference type="PANTHER" id="PTHR46076">
    <property type="entry name" value="E3 UBIQUITIN-PROTEIN LIGASE RING1 / RING 2 FAMILY MEMBER"/>
    <property type="match status" value="1"/>
</dbReference>
<dbReference type="OrthoDB" id="337575at2759"/>
<name>A0A0R3X727_HYDTA</name>
<dbReference type="SMART" id="SM00184">
    <property type="entry name" value="RING"/>
    <property type="match status" value="1"/>
</dbReference>
<dbReference type="EC" id="2.3.2.27" evidence="4"/>
<dbReference type="STRING" id="6205.A0A0R3X727"/>
<keyword evidence="6" id="KW-0479">Metal-binding</keyword>
<keyword evidence="9" id="KW-0862">Zinc</keyword>
<comment type="subcellular location">
    <subcellularLocation>
        <location evidence="2">Nucleus</location>
    </subcellularLocation>
</comment>
<protein>
    <recommendedName>
        <fullName evidence="4">RING-type E3 ubiquitin transferase</fullName>
        <ecNumber evidence="4">2.3.2.27</ecNumber>
    </recommendedName>
</protein>
<reference evidence="18" key="1">
    <citation type="submission" date="2016-04" db="UniProtKB">
        <authorList>
            <consortium name="WormBaseParasite"/>
        </authorList>
    </citation>
    <scope>IDENTIFICATION</scope>
</reference>
<feature type="region of interest" description="Disordered" evidence="14">
    <location>
        <begin position="184"/>
        <end position="220"/>
    </location>
</feature>
<keyword evidence="5" id="KW-0808">Transferase</keyword>
<keyword evidence="10" id="KW-0805">Transcription regulation</keyword>
<evidence type="ECO:0000256" key="1">
    <source>
        <dbReference type="ARBA" id="ARBA00000900"/>
    </source>
</evidence>
<dbReference type="InterPro" id="IPR043540">
    <property type="entry name" value="RING1/RING2"/>
</dbReference>
<dbReference type="Proteomes" id="UP000274429">
    <property type="component" value="Unassembled WGS sequence"/>
</dbReference>
<feature type="domain" description="RING-type" evidence="15">
    <location>
        <begin position="45"/>
        <end position="85"/>
    </location>
</feature>
<evidence type="ECO:0000256" key="6">
    <source>
        <dbReference type="ARBA" id="ARBA00022723"/>
    </source>
</evidence>
<dbReference type="WBParaSite" id="TTAC_0000933901-mRNA-1">
    <property type="protein sequence ID" value="TTAC_0000933901-mRNA-1"/>
    <property type="gene ID" value="TTAC_0000933901"/>
</dbReference>
<feature type="region of interest" description="Disordered" evidence="14">
    <location>
        <begin position="279"/>
        <end position="302"/>
    </location>
</feature>
<dbReference type="SUPFAM" id="SSF57850">
    <property type="entry name" value="RING/U-box"/>
    <property type="match status" value="1"/>
</dbReference>
<evidence type="ECO:0000256" key="4">
    <source>
        <dbReference type="ARBA" id="ARBA00012483"/>
    </source>
</evidence>
<keyword evidence="8" id="KW-0833">Ubl conjugation pathway</keyword>
<dbReference type="GO" id="GO:0000151">
    <property type="term" value="C:ubiquitin ligase complex"/>
    <property type="evidence" value="ECO:0007669"/>
    <property type="project" value="InterPro"/>
</dbReference>
<dbReference type="GO" id="GO:0016567">
    <property type="term" value="P:protein ubiquitination"/>
    <property type="evidence" value="ECO:0007669"/>
    <property type="project" value="UniProtKB-UniPathway"/>
</dbReference>
<keyword evidence="12" id="KW-0539">Nucleus</keyword>
<keyword evidence="7 13" id="KW-0863">Zinc-finger</keyword>
<evidence type="ECO:0000256" key="13">
    <source>
        <dbReference type="PROSITE-ProRule" id="PRU00175"/>
    </source>
</evidence>
<dbReference type="GO" id="GO:0031519">
    <property type="term" value="C:PcG protein complex"/>
    <property type="evidence" value="ECO:0007669"/>
    <property type="project" value="TreeGrafter"/>
</dbReference>
<evidence type="ECO:0000313" key="16">
    <source>
        <dbReference type="EMBL" id="VDM34094.1"/>
    </source>
</evidence>
<evidence type="ECO:0000313" key="18">
    <source>
        <dbReference type="WBParaSite" id="TTAC_0000933901-mRNA-1"/>
    </source>
</evidence>
<dbReference type="Pfam" id="PF16207">
    <property type="entry name" value="RAWUL"/>
    <property type="match status" value="1"/>
</dbReference>
<dbReference type="InterPro" id="IPR032443">
    <property type="entry name" value="RAWUL"/>
</dbReference>
<evidence type="ECO:0000256" key="8">
    <source>
        <dbReference type="ARBA" id="ARBA00022786"/>
    </source>
</evidence>
<feature type="compositionally biased region" description="Polar residues" evidence="14">
    <location>
        <begin position="291"/>
        <end position="302"/>
    </location>
</feature>
<evidence type="ECO:0000256" key="11">
    <source>
        <dbReference type="ARBA" id="ARBA00023163"/>
    </source>
</evidence>
<dbReference type="CDD" id="cd16739">
    <property type="entry name" value="RING-HC_RING1"/>
    <property type="match status" value="1"/>
</dbReference>
<proteinExistence type="predicted"/>
<evidence type="ECO:0000256" key="9">
    <source>
        <dbReference type="ARBA" id="ARBA00022833"/>
    </source>
</evidence>